<dbReference type="EMBL" id="LNIX01000005">
    <property type="protein sequence ID" value="OXA53892.1"/>
    <property type="molecule type" value="Genomic_DNA"/>
</dbReference>
<comment type="caution">
    <text evidence="7">The sequence shown here is derived from an EMBL/GenBank/DDBJ whole genome shotgun (WGS) entry which is preliminary data.</text>
</comment>
<dbReference type="InterPro" id="IPR037396">
    <property type="entry name" value="FMN_HAD"/>
</dbReference>
<comment type="catalytic activity">
    <reaction evidence="5">
        <text>2-hydroxyoctanoate + O2 = 2-oxooctanoate + H2O2</text>
        <dbReference type="Rhea" id="RHEA:67940"/>
        <dbReference type="ChEBI" id="CHEBI:15379"/>
        <dbReference type="ChEBI" id="CHEBI:16240"/>
        <dbReference type="ChEBI" id="CHEBI:133514"/>
        <dbReference type="ChEBI" id="CHEBI:176689"/>
    </reaction>
    <physiologicalReaction direction="left-to-right" evidence="5">
        <dbReference type="Rhea" id="RHEA:67941"/>
    </physiologicalReaction>
</comment>
<evidence type="ECO:0000256" key="3">
    <source>
        <dbReference type="ARBA" id="ARBA00024042"/>
    </source>
</evidence>
<evidence type="ECO:0000259" key="6">
    <source>
        <dbReference type="PROSITE" id="PS51349"/>
    </source>
</evidence>
<comment type="cofactor">
    <cofactor evidence="1">
        <name>FMN</name>
        <dbReference type="ChEBI" id="CHEBI:58210"/>
    </cofactor>
</comment>
<sequence>MEKFLCVQDFYEAAKSKLTKDSNGSWEYFEGIPDEGWALDQNRKAFKRYVIRPRILRDVSAINLTTTILGIPASIPIGVAPTSKQALFHPDGECGVARGAIYVLSTLATASIEEVAAAAPKTRLWFQLYYQKDIEVNKDLLIRAEKSGYEAVVLTVDCQIPANRLGFKRKPWKLPEMQEQQVPEDMDPSMDWNVVKWIREQTKMKLILKGILTGEDAKLAVEHGVDAIIVSNHGGRQLDSVMPAVFIGRTALAGLTVGGEQGAAKVLEILTNELDKTMALAGVTDLGSNISSKFIQNYKPFLSSDY</sequence>
<dbReference type="AlphaFoldDB" id="A0A226E8J2"/>
<dbReference type="Pfam" id="PF01070">
    <property type="entry name" value="FMN_dh"/>
    <property type="match status" value="2"/>
</dbReference>
<evidence type="ECO:0000256" key="4">
    <source>
        <dbReference type="ARBA" id="ARBA00029325"/>
    </source>
</evidence>
<evidence type="ECO:0000256" key="2">
    <source>
        <dbReference type="ARBA" id="ARBA00023002"/>
    </source>
</evidence>
<name>A0A226E8J2_FOLCA</name>
<dbReference type="InterPro" id="IPR000262">
    <property type="entry name" value="FMN-dep_DH"/>
</dbReference>
<dbReference type="GO" id="GO:0003973">
    <property type="term" value="F:(S)-2-hydroxy-acid oxidase activity"/>
    <property type="evidence" value="ECO:0007669"/>
    <property type="project" value="UniProtKB-EC"/>
</dbReference>
<dbReference type="GO" id="GO:0005777">
    <property type="term" value="C:peroxisome"/>
    <property type="evidence" value="ECO:0007669"/>
    <property type="project" value="UniProtKB-ARBA"/>
</dbReference>
<dbReference type="PANTHER" id="PTHR10578:SF149">
    <property type="entry name" value="2-HYDROXYACID OXIDASE 2"/>
    <property type="match status" value="1"/>
</dbReference>
<accession>A0A226E8J2</accession>
<comment type="similarity">
    <text evidence="3">Belongs to the FMN-dependent alpha-hydroxy acid dehydrogenase family.</text>
</comment>
<evidence type="ECO:0000256" key="1">
    <source>
        <dbReference type="ARBA" id="ARBA00001917"/>
    </source>
</evidence>
<dbReference type="PANTHER" id="PTHR10578">
    <property type="entry name" value="S -2-HYDROXY-ACID OXIDASE-RELATED"/>
    <property type="match status" value="1"/>
</dbReference>
<dbReference type="GO" id="GO:0010181">
    <property type="term" value="F:FMN binding"/>
    <property type="evidence" value="ECO:0007669"/>
    <property type="project" value="InterPro"/>
</dbReference>
<protein>
    <submittedName>
        <fullName evidence="7">Hydroxyacid oxidase 2</fullName>
    </submittedName>
</protein>
<comment type="catalytic activity">
    <reaction evidence="4">
        <text>a (2S)-2-hydroxycarboxylate + O2 = a 2-oxocarboxylate + H2O2</text>
        <dbReference type="Rhea" id="RHEA:16789"/>
        <dbReference type="ChEBI" id="CHEBI:15379"/>
        <dbReference type="ChEBI" id="CHEBI:16240"/>
        <dbReference type="ChEBI" id="CHEBI:35179"/>
        <dbReference type="ChEBI" id="CHEBI:58123"/>
        <dbReference type="EC" id="1.1.3.15"/>
    </reaction>
    <physiologicalReaction direction="left-to-right" evidence="4">
        <dbReference type="Rhea" id="RHEA:16790"/>
    </physiologicalReaction>
</comment>
<organism evidence="7 8">
    <name type="scientific">Folsomia candida</name>
    <name type="common">Springtail</name>
    <dbReference type="NCBI Taxonomy" id="158441"/>
    <lineage>
        <taxon>Eukaryota</taxon>
        <taxon>Metazoa</taxon>
        <taxon>Ecdysozoa</taxon>
        <taxon>Arthropoda</taxon>
        <taxon>Hexapoda</taxon>
        <taxon>Collembola</taxon>
        <taxon>Entomobryomorpha</taxon>
        <taxon>Isotomoidea</taxon>
        <taxon>Isotomidae</taxon>
        <taxon>Proisotominae</taxon>
        <taxon>Folsomia</taxon>
    </lineage>
</organism>
<dbReference type="InterPro" id="IPR012133">
    <property type="entry name" value="Alpha-hydoxy_acid_DH_FMN"/>
</dbReference>
<dbReference type="InterPro" id="IPR013785">
    <property type="entry name" value="Aldolase_TIM"/>
</dbReference>
<dbReference type="InterPro" id="IPR008259">
    <property type="entry name" value="FMN_hydac_DH_AS"/>
</dbReference>
<reference evidence="7 8" key="1">
    <citation type="submission" date="2015-12" db="EMBL/GenBank/DDBJ databases">
        <title>The genome of Folsomia candida.</title>
        <authorList>
            <person name="Faddeeva A."/>
            <person name="Derks M.F."/>
            <person name="Anvar Y."/>
            <person name="Smit S."/>
            <person name="Van Straalen N."/>
            <person name="Roelofs D."/>
        </authorList>
    </citation>
    <scope>NUCLEOTIDE SEQUENCE [LARGE SCALE GENOMIC DNA]</scope>
    <source>
        <strain evidence="7 8">VU population</strain>
        <tissue evidence="7">Whole body</tissue>
    </source>
</reference>
<keyword evidence="8" id="KW-1185">Reference proteome</keyword>
<gene>
    <name evidence="7" type="ORF">Fcan01_10387</name>
</gene>
<dbReference type="Gene3D" id="3.20.20.70">
    <property type="entry name" value="Aldolase class I"/>
    <property type="match status" value="2"/>
</dbReference>
<evidence type="ECO:0000256" key="5">
    <source>
        <dbReference type="ARBA" id="ARBA00029327"/>
    </source>
</evidence>
<feature type="domain" description="FMN hydroxy acid dehydrogenase" evidence="6">
    <location>
        <begin position="1"/>
        <end position="245"/>
    </location>
</feature>
<dbReference type="PROSITE" id="PS00557">
    <property type="entry name" value="FMN_HYDROXY_ACID_DH_1"/>
    <property type="match status" value="1"/>
</dbReference>
<dbReference type="OMA" id="ANDDRDM"/>
<dbReference type="STRING" id="158441.A0A226E8J2"/>
<dbReference type="OrthoDB" id="25826at2759"/>
<dbReference type="SUPFAM" id="SSF51395">
    <property type="entry name" value="FMN-linked oxidoreductases"/>
    <property type="match status" value="1"/>
</dbReference>
<keyword evidence="2" id="KW-0560">Oxidoreductase</keyword>
<dbReference type="CDD" id="cd02809">
    <property type="entry name" value="alpha_hydroxyacid_oxid_FMN"/>
    <property type="match status" value="1"/>
</dbReference>
<dbReference type="Proteomes" id="UP000198287">
    <property type="component" value="Unassembled WGS sequence"/>
</dbReference>
<dbReference type="PROSITE" id="PS51349">
    <property type="entry name" value="FMN_HYDROXY_ACID_DH_2"/>
    <property type="match status" value="1"/>
</dbReference>
<evidence type="ECO:0000313" key="7">
    <source>
        <dbReference type="EMBL" id="OXA53892.1"/>
    </source>
</evidence>
<evidence type="ECO:0000313" key="8">
    <source>
        <dbReference type="Proteomes" id="UP000198287"/>
    </source>
</evidence>
<proteinExistence type="inferred from homology"/>